<evidence type="ECO:0000313" key="2">
    <source>
        <dbReference type="EMBL" id="EME43873.1"/>
    </source>
</evidence>
<organism evidence="2 3">
    <name type="scientific">Dothistroma septosporum (strain NZE10 / CBS 128990)</name>
    <name type="common">Red band needle blight fungus</name>
    <name type="synonym">Mycosphaerella pini</name>
    <dbReference type="NCBI Taxonomy" id="675120"/>
    <lineage>
        <taxon>Eukaryota</taxon>
        <taxon>Fungi</taxon>
        <taxon>Dikarya</taxon>
        <taxon>Ascomycota</taxon>
        <taxon>Pezizomycotina</taxon>
        <taxon>Dothideomycetes</taxon>
        <taxon>Dothideomycetidae</taxon>
        <taxon>Mycosphaerellales</taxon>
        <taxon>Mycosphaerellaceae</taxon>
        <taxon>Dothistroma</taxon>
    </lineage>
</organism>
<keyword evidence="3" id="KW-1185">Reference proteome</keyword>
<feature type="region of interest" description="Disordered" evidence="1">
    <location>
        <begin position="88"/>
        <end position="120"/>
    </location>
</feature>
<sequence>MLFAITDDLLAFYHLSIVEKLIGKAASHSITNFAGLLTSCQGLGNKTGQNDPELIDDRVSQGKSFASQNDELGPLATTSPTWRLSFQTSAESSHRSFNARRRMRTFSTNTVETKSTKSAM</sequence>
<dbReference type="AlphaFoldDB" id="N1PLG5"/>
<feature type="compositionally biased region" description="Polar residues" evidence="1">
    <location>
        <begin position="105"/>
        <end position="120"/>
    </location>
</feature>
<dbReference type="HOGENOM" id="CLU_2049651_0_0_1"/>
<accession>N1PLG5</accession>
<reference evidence="2 3" key="2">
    <citation type="journal article" date="2012" name="PLoS Pathog.">
        <title>Diverse lifestyles and strategies of plant pathogenesis encoded in the genomes of eighteen Dothideomycetes fungi.</title>
        <authorList>
            <person name="Ohm R.A."/>
            <person name="Feau N."/>
            <person name="Henrissat B."/>
            <person name="Schoch C.L."/>
            <person name="Horwitz B.A."/>
            <person name="Barry K.W."/>
            <person name="Condon B.J."/>
            <person name="Copeland A.C."/>
            <person name="Dhillon B."/>
            <person name="Glaser F."/>
            <person name="Hesse C.N."/>
            <person name="Kosti I."/>
            <person name="LaButti K."/>
            <person name="Lindquist E.A."/>
            <person name="Lucas S."/>
            <person name="Salamov A.A."/>
            <person name="Bradshaw R.E."/>
            <person name="Ciuffetti L."/>
            <person name="Hamelin R.C."/>
            <person name="Kema G.H.J."/>
            <person name="Lawrence C."/>
            <person name="Scott J.A."/>
            <person name="Spatafora J.W."/>
            <person name="Turgeon B.G."/>
            <person name="de Wit P.J.G.M."/>
            <person name="Zhong S."/>
            <person name="Goodwin S.B."/>
            <person name="Grigoriev I.V."/>
        </authorList>
    </citation>
    <scope>NUCLEOTIDE SEQUENCE [LARGE SCALE GENOMIC DNA]</scope>
    <source>
        <strain evidence="3">NZE10 / CBS 128990</strain>
    </source>
</reference>
<reference evidence="3" key="1">
    <citation type="journal article" date="2012" name="PLoS Genet.">
        <title>The genomes of the fungal plant pathogens Cladosporium fulvum and Dothistroma septosporum reveal adaptation to different hosts and lifestyles but also signatures of common ancestry.</title>
        <authorList>
            <person name="de Wit P.J.G.M."/>
            <person name="van der Burgt A."/>
            <person name="Oekmen B."/>
            <person name="Stergiopoulos I."/>
            <person name="Abd-Elsalam K.A."/>
            <person name="Aerts A.L."/>
            <person name="Bahkali A.H."/>
            <person name="Beenen H.G."/>
            <person name="Chettri P."/>
            <person name="Cox M.P."/>
            <person name="Datema E."/>
            <person name="de Vries R.P."/>
            <person name="Dhillon B."/>
            <person name="Ganley A.R."/>
            <person name="Griffiths S.A."/>
            <person name="Guo Y."/>
            <person name="Hamelin R.C."/>
            <person name="Henrissat B."/>
            <person name="Kabir M.S."/>
            <person name="Jashni M.K."/>
            <person name="Kema G."/>
            <person name="Klaubauf S."/>
            <person name="Lapidus A."/>
            <person name="Levasseur A."/>
            <person name="Lindquist E."/>
            <person name="Mehrabi R."/>
            <person name="Ohm R.A."/>
            <person name="Owen T.J."/>
            <person name="Salamov A."/>
            <person name="Schwelm A."/>
            <person name="Schijlen E."/>
            <person name="Sun H."/>
            <person name="van den Burg H.A."/>
            <person name="van Ham R.C.H.J."/>
            <person name="Zhang S."/>
            <person name="Goodwin S.B."/>
            <person name="Grigoriev I.V."/>
            <person name="Collemare J."/>
            <person name="Bradshaw R.E."/>
        </authorList>
    </citation>
    <scope>NUCLEOTIDE SEQUENCE [LARGE SCALE GENOMIC DNA]</scope>
    <source>
        <strain evidence="3">NZE10 / CBS 128990</strain>
    </source>
</reference>
<evidence type="ECO:0000256" key="1">
    <source>
        <dbReference type="SAM" id="MobiDB-lite"/>
    </source>
</evidence>
<dbReference type="EMBL" id="KB446539">
    <property type="protein sequence ID" value="EME43873.1"/>
    <property type="molecule type" value="Genomic_DNA"/>
</dbReference>
<proteinExistence type="predicted"/>
<name>N1PLG5_DOTSN</name>
<protein>
    <submittedName>
        <fullName evidence="2">Uncharacterized protein</fullName>
    </submittedName>
</protein>
<gene>
    <name evidence="2" type="ORF">DOTSEDRAFT_34439</name>
</gene>
<evidence type="ECO:0000313" key="3">
    <source>
        <dbReference type="Proteomes" id="UP000016933"/>
    </source>
</evidence>
<dbReference type="Proteomes" id="UP000016933">
    <property type="component" value="Unassembled WGS sequence"/>
</dbReference>